<dbReference type="SMART" id="SM00165">
    <property type="entry name" value="UBA"/>
    <property type="match status" value="1"/>
</dbReference>
<dbReference type="InterPro" id="IPR029071">
    <property type="entry name" value="Ubiquitin-like_domsf"/>
</dbReference>
<evidence type="ECO:0000313" key="14">
    <source>
        <dbReference type="Proteomes" id="UP000005222"/>
    </source>
</evidence>
<keyword evidence="6" id="KW-0963">Cytoplasm</keyword>
<evidence type="ECO:0000256" key="10">
    <source>
        <dbReference type="SAM" id="MobiDB-lite"/>
    </source>
</evidence>
<dbReference type="GO" id="GO:0005737">
    <property type="term" value="C:cytoplasm"/>
    <property type="evidence" value="ECO:0007669"/>
    <property type="project" value="UniProtKB-SubCell"/>
</dbReference>
<evidence type="ECO:0000256" key="1">
    <source>
        <dbReference type="ARBA" id="ARBA00003231"/>
    </source>
</evidence>
<dbReference type="Gene3D" id="1.10.8.10">
    <property type="entry name" value="DNA helicase RuvA subunit, C-terminal domain"/>
    <property type="match status" value="1"/>
</dbReference>
<dbReference type="CDD" id="cd05479">
    <property type="entry name" value="RP_DDI"/>
    <property type="match status" value="1"/>
</dbReference>
<evidence type="ECO:0000256" key="7">
    <source>
        <dbReference type="ARBA" id="ARBA00022670"/>
    </source>
</evidence>
<proteinExistence type="inferred from homology"/>
<dbReference type="InterPro" id="IPR021109">
    <property type="entry name" value="Peptidase_aspartic_dom_sf"/>
</dbReference>
<evidence type="ECO:0000259" key="12">
    <source>
        <dbReference type="PROSITE" id="PS50053"/>
    </source>
</evidence>
<feature type="compositionally biased region" description="Low complexity" evidence="10">
    <location>
        <begin position="75"/>
        <end position="95"/>
    </location>
</feature>
<dbReference type="InterPro" id="IPR000626">
    <property type="entry name" value="Ubiquitin-like_dom"/>
</dbReference>
<dbReference type="SUPFAM" id="SSF54236">
    <property type="entry name" value="Ubiquitin-like"/>
    <property type="match status" value="1"/>
</dbReference>
<evidence type="ECO:0000259" key="11">
    <source>
        <dbReference type="PROSITE" id="PS50030"/>
    </source>
</evidence>
<dbReference type="OMA" id="GHRLNAF"/>
<keyword evidence="8" id="KW-0064">Aspartyl protease</keyword>
<evidence type="ECO:0000256" key="9">
    <source>
        <dbReference type="ARBA" id="ARBA00022801"/>
    </source>
</evidence>
<dbReference type="InterPro" id="IPR019103">
    <property type="entry name" value="Peptidase_aspartic_DDI1-type"/>
</dbReference>
<reference evidence="13 14" key="1">
    <citation type="journal article" date="2012" name="G3 (Bethesda)">
        <title>Pichia sorbitophila, an interspecies yeast hybrid reveals early steps of genome resolution following polyploidization.</title>
        <authorList>
            <person name="Leh Louis V."/>
            <person name="Despons L."/>
            <person name="Friedrich A."/>
            <person name="Martin T."/>
            <person name="Durrens P."/>
            <person name="Casaregola S."/>
            <person name="Neuveglise C."/>
            <person name="Fairhead C."/>
            <person name="Marck C."/>
            <person name="Cruz J.A."/>
            <person name="Straub M.L."/>
            <person name="Kugler V."/>
            <person name="Sacerdot C."/>
            <person name="Uzunov Z."/>
            <person name="Thierry A."/>
            <person name="Weiss S."/>
            <person name="Bleykasten C."/>
            <person name="De Montigny J."/>
            <person name="Jacques N."/>
            <person name="Jung P."/>
            <person name="Lemaire M."/>
            <person name="Mallet S."/>
            <person name="Morel G."/>
            <person name="Richard G.F."/>
            <person name="Sarkar A."/>
            <person name="Savel G."/>
            <person name="Schacherer J."/>
            <person name="Seret M.L."/>
            <person name="Talla E."/>
            <person name="Samson G."/>
            <person name="Jubin C."/>
            <person name="Poulain J."/>
            <person name="Vacherie B."/>
            <person name="Barbe V."/>
            <person name="Pelletier E."/>
            <person name="Sherman D.J."/>
            <person name="Westhof E."/>
            <person name="Weissenbach J."/>
            <person name="Baret P.V."/>
            <person name="Wincker P."/>
            <person name="Gaillardin C."/>
            <person name="Dujon B."/>
            <person name="Souciet J.L."/>
        </authorList>
    </citation>
    <scope>NUCLEOTIDE SEQUENCE [LARGE SCALE GENOMIC DNA]</scope>
    <source>
        <strain evidence="14">ATCC MYA-4447 / BCRC 22081 / CBS 7064 / NBRC 10061 / NRRL Y-12695</strain>
    </source>
</reference>
<feature type="domain" description="Ubiquitin-like" evidence="12">
    <location>
        <begin position="1"/>
        <end position="71"/>
    </location>
</feature>
<dbReference type="PANTHER" id="PTHR12917">
    <property type="entry name" value="ASPARTYL PROTEASE DDI-RELATED"/>
    <property type="match status" value="1"/>
</dbReference>
<dbReference type="SMART" id="SM00213">
    <property type="entry name" value="UBQ"/>
    <property type="match status" value="1"/>
</dbReference>
<dbReference type="FunCoup" id="G8Y120">
    <property type="interactions" value="456"/>
</dbReference>
<evidence type="ECO:0000256" key="2">
    <source>
        <dbReference type="ARBA" id="ARBA00004496"/>
    </source>
</evidence>
<dbReference type="GO" id="GO:0006508">
    <property type="term" value="P:proteolysis"/>
    <property type="evidence" value="ECO:0007669"/>
    <property type="project" value="UniProtKB-KW"/>
</dbReference>
<evidence type="ECO:0000256" key="4">
    <source>
        <dbReference type="ARBA" id="ARBA00011128"/>
    </source>
</evidence>
<comment type="function">
    <text evidence="1">Probable aspartic protease. May be involved in the regulation of exocytosis. Acts as a linker between the 19S proteasome and polyubiquitinated proteins via UBA domain interactions with ubiquitin for their subsequent degradation. Required for S-phase checkpoint control.</text>
</comment>
<dbReference type="Pfam" id="PF00240">
    <property type="entry name" value="ubiquitin"/>
    <property type="match status" value="1"/>
</dbReference>
<dbReference type="GO" id="GO:0004190">
    <property type="term" value="F:aspartic-type endopeptidase activity"/>
    <property type="evidence" value="ECO:0007669"/>
    <property type="project" value="UniProtKB-KW"/>
</dbReference>
<evidence type="ECO:0000313" key="13">
    <source>
        <dbReference type="EMBL" id="CCE86523.1"/>
    </source>
</evidence>
<dbReference type="CDD" id="cd01796">
    <property type="entry name" value="Ubl_Ddi1_like"/>
    <property type="match status" value="1"/>
</dbReference>
<sequence>MKLTVSNELNSELLAIDIPDSLSLQDFQAYLQAETNVPPHDQILKHDGRVLSGASRTLSELGIKDNDLVILNKSTIPPTSTSSSGTSMTANSSSSNGVDFQIESMRQQFLNNPQLRNHLQQSNPTLASLLDRPESFKSAVVESLQQFQSNGQLPGNPGSFNPDELRRLQENPDDPDNQAKILEMIRQEQVEENMQLAYDISPESFTTVNMLYINIKVNGTVVQAFVDSGAQSTIISPKLAEKCGISRLVDKRFIGEARGVGSQKIEGKIHSVPISIGDSDAQIPCSFIVIDTHVDLLFGLDMLRRHRCVIDLQRDKLVVGGNIETSFLHESEIESNVFGSAMGPNAPGSSGTRLGSTSNAAQNNNVTSSLVPANSTPGPDKKPPNRAAAEAASRRHGAPSTENKFKEDDIKQLISLGFSRQEAIFALEQCQGNVEMAASLLFQ</sequence>
<feature type="region of interest" description="Disordered" evidence="10">
    <location>
        <begin position="339"/>
        <end position="406"/>
    </location>
</feature>
<feature type="region of interest" description="Disordered" evidence="10">
    <location>
        <begin position="75"/>
        <end position="96"/>
    </location>
</feature>
<evidence type="ECO:0000256" key="8">
    <source>
        <dbReference type="ARBA" id="ARBA00022750"/>
    </source>
</evidence>
<dbReference type="AlphaFoldDB" id="G8Y120"/>
<evidence type="ECO:0000256" key="3">
    <source>
        <dbReference type="ARBA" id="ARBA00009136"/>
    </source>
</evidence>
<dbReference type="STRING" id="559304.G8Y120"/>
<dbReference type="Proteomes" id="UP000005222">
    <property type="component" value="Chromosome N"/>
</dbReference>
<feature type="domain" description="UBA" evidence="11">
    <location>
        <begin position="404"/>
        <end position="443"/>
    </location>
</feature>
<dbReference type="InParanoid" id="G8Y120"/>
<dbReference type="Pfam" id="PF09668">
    <property type="entry name" value="Asp_protease"/>
    <property type="match status" value="1"/>
</dbReference>
<dbReference type="PROSITE" id="PS50030">
    <property type="entry name" value="UBA"/>
    <property type="match status" value="1"/>
</dbReference>
<dbReference type="PANTHER" id="PTHR12917:SF1">
    <property type="entry name" value="AT13091P"/>
    <property type="match status" value="1"/>
</dbReference>
<comment type="subunit">
    <text evidence="4">Binds ubiquitin and polyubiquitinated proteins.</text>
</comment>
<name>G8Y120_PICSO</name>
<dbReference type="EMBL" id="FO082046">
    <property type="protein sequence ID" value="CCE86523.1"/>
    <property type="molecule type" value="Genomic_DNA"/>
</dbReference>
<gene>
    <name evidence="13" type="primary">Piso0_005018</name>
    <name evidence="13" type="ORF">GNLVRS01_PISO0N06085g</name>
</gene>
<feature type="compositionally biased region" description="Polar residues" evidence="10">
    <location>
        <begin position="347"/>
        <end position="377"/>
    </location>
</feature>
<comment type="similarity">
    <text evidence="3">Belongs to the DDI1 family.</text>
</comment>
<dbReference type="SUPFAM" id="SSF46934">
    <property type="entry name" value="UBA-like"/>
    <property type="match status" value="1"/>
</dbReference>
<dbReference type="Gene3D" id="3.10.20.90">
    <property type="entry name" value="Phosphatidylinositol 3-kinase Catalytic Subunit, Chain A, domain 1"/>
    <property type="match status" value="1"/>
</dbReference>
<dbReference type="InterPro" id="IPR009060">
    <property type="entry name" value="UBA-like_sf"/>
</dbReference>
<dbReference type="InterPro" id="IPR015940">
    <property type="entry name" value="UBA"/>
</dbReference>
<keyword evidence="7" id="KW-0645">Protease</keyword>
<dbReference type="HOGENOM" id="CLU_020435_2_0_1"/>
<keyword evidence="14" id="KW-1185">Reference proteome</keyword>
<dbReference type="CDD" id="cd14309">
    <property type="entry name" value="UBA_scDdi1_like"/>
    <property type="match status" value="1"/>
</dbReference>
<protein>
    <recommendedName>
        <fullName evidence="5">DNA damage-inducible protein 1</fullName>
    </recommendedName>
</protein>
<dbReference type="SUPFAM" id="SSF50630">
    <property type="entry name" value="Acid proteases"/>
    <property type="match status" value="1"/>
</dbReference>
<dbReference type="eggNOG" id="KOG0012">
    <property type="taxonomic scope" value="Eukaryota"/>
</dbReference>
<dbReference type="OrthoDB" id="1047367at2759"/>
<keyword evidence="9" id="KW-0378">Hydrolase</keyword>
<dbReference type="Pfam" id="PF00627">
    <property type="entry name" value="UBA"/>
    <property type="match status" value="1"/>
</dbReference>
<dbReference type="InterPro" id="IPR033882">
    <property type="entry name" value="DDI1_N"/>
</dbReference>
<dbReference type="PROSITE" id="PS50053">
    <property type="entry name" value="UBIQUITIN_2"/>
    <property type="match status" value="1"/>
</dbReference>
<accession>G8Y120</accession>
<organism evidence="13 14">
    <name type="scientific">Pichia sorbitophila (strain ATCC MYA-4447 / BCRC 22081 / CBS 7064 / NBRC 10061 / NRRL Y-12695)</name>
    <name type="common">Hybrid yeast</name>
    <dbReference type="NCBI Taxonomy" id="559304"/>
    <lineage>
        <taxon>Eukaryota</taxon>
        <taxon>Fungi</taxon>
        <taxon>Dikarya</taxon>
        <taxon>Ascomycota</taxon>
        <taxon>Saccharomycotina</taxon>
        <taxon>Pichiomycetes</taxon>
        <taxon>Debaryomycetaceae</taxon>
        <taxon>Millerozyma</taxon>
    </lineage>
</organism>
<evidence type="ECO:0000256" key="6">
    <source>
        <dbReference type="ARBA" id="ARBA00022490"/>
    </source>
</evidence>
<evidence type="ECO:0000256" key="5">
    <source>
        <dbReference type="ARBA" id="ARBA00021491"/>
    </source>
</evidence>
<dbReference type="Gene3D" id="2.40.70.10">
    <property type="entry name" value="Acid Proteases"/>
    <property type="match status" value="1"/>
</dbReference>
<comment type="subcellular location">
    <subcellularLocation>
        <location evidence="2">Cytoplasm</location>
    </subcellularLocation>
</comment>